<sequence length="1242" mass="142643">MKMFRVFIKLIANYKKGLVLLPSFFLFSCATHSIQTGKKDTISSHQEIIDSSKISHTFFLIGDAGNTTNPETIQTLKFLESQVSTTDKNNTLLFLGDNIYPKGMPAEQNDPTRADAEEKLTLQLEIAKKFKGRTIFMPGNHDWYNGLKGLNEQEKYVTTYLNEKKAFLPRKGCAIETVKINDQIGLIVVDSEWFLQDWDKHPTMNDDCDIRTRLEFFDELKSEINKNQNKFTILAIHHPLMSHGPHGGVFSAKKHLYPIKNTIPLPIIGSLINLLRKTTGASPQDLQNKVYRNLINNIKPMIQNRNNVLVVSGHEHNLQYIENDGIKQVISGAASKREAAKAVGANDFSFGGFGYSKLEVFENQSALLTYFSSEESELKKIHEVYLPSPNEGLINTNFIENNEKTIQASIYSTESTQKSKFYKFLWGEHYRPYYGLPIEAKSVQLDTLYGGLTPTISGGGNQSESLRLEDKNGKDYVMRALKKNAPRFLQSIFRDQNAVAGFQDTYAEEFIYDFYTSGHPFTPFIIGNLADKIGIYHSNPKLYFIPKQNRLGKFNDSFGDKLYLVEERQTDEHLDLESYGKPRAILGTDDVLANIRKDEKYQVDEQAYIKARLFDMLIGDWDRHQDQWRWSEFEQGDKVIYKPIPRDRDQAFAKVDGNLISLLLNIPGVRHITNFEADYPSEKWFNFSAHSLDVAFIKNATEDDWKKQANYIISELTDEAIDEAFSKLPLEIKDDETTNEIKTKLKFRKKGLENFALSYYDLLQKRIILTGTDKKDKFLIERLSEGNTKVSWFRLKKDGEEFQFSKTYNKKQTKEIWIYGLDDDDQFEVKGKAKNNIIIRLIGGQNHDNYVVENGKKVKIYDYKSKKNNVNAENCTAIHLKDDYELNEYHYKKPKYNHTFLLPMIGFNPDDGVKIGGTYSYVKQGFINNPYTAKHNLSANYYFATEGVELGYKNSFTRIIGKWNLEMEARYTTPNFSINYFGYGNETENFDSEEGMDYNRVRIQILKFAPSLKYVGRFGSEVTIQTSFENIEVEGTSNRFINEPGAINPEVFDYQQFAGVSFNYAFKNYDREANPTIGMLFSIQGTWKTNLSDSKRNFTYLESELGFSHKLTKSNKLVLGTLLKGKMLLNNNFEFYQGATLGGDYDLRGYRNERFLGKQSFFQSTDLRWNIGKIKSIVPMSYGILGGYDYGRVWLDGEDSNKWHQSVGGGIWLNGLDLVTARLTFFNSQDGNRIAFGLGFGF</sequence>
<gene>
    <name evidence="4" type="ORF">M0M57_11610</name>
</gene>
<evidence type="ECO:0000256" key="1">
    <source>
        <dbReference type="ARBA" id="ARBA00022729"/>
    </source>
</evidence>
<dbReference type="Pfam" id="PF00149">
    <property type="entry name" value="Metallophos"/>
    <property type="match status" value="1"/>
</dbReference>
<dbReference type="Proteomes" id="UP000830583">
    <property type="component" value="Chromosome"/>
</dbReference>
<evidence type="ECO:0000259" key="3">
    <source>
        <dbReference type="Pfam" id="PF00149"/>
    </source>
</evidence>
<name>A0ABY4KBW4_9FLAO</name>
<dbReference type="RefSeq" id="WP_248433191.1">
    <property type="nucleotide sequence ID" value="NZ_CP096205.1"/>
</dbReference>
<dbReference type="InterPro" id="IPR004843">
    <property type="entry name" value="Calcineurin-like_PHP"/>
</dbReference>
<protein>
    <submittedName>
        <fullName evidence="4">Metallophosphoesterase</fullName>
    </submittedName>
</protein>
<dbReference type="EMBL" id="CP096205">
    <property type="protein sequence ID" value="UPQ78264.1"/>
    <property type="molecule type" value="Genomic_DNA"/>
</dbReference>
<dbReference type="PANTHER" id="PTHR10161:SF14">
    <property type="entry name" value="TARTRATE-RESISTANT ACID PHOSPHATASE TYPE 5"/>
    <property type="match status" value="1"/>
</dbReference>
<evidence type="ECO:0000256" key="2">
    <source>
        <dbReference type="ARBA" id="ARBA00022801"/>
    </source>
</evidence>
<keyword evidence="2" id="KW-0378">Hydrolase</keyword>
<feature type="domain" description="Calcineurin-like phosphoesterase" evidence="3">
    <location>
        <begin position="59"/>
        <end position="316"/>
    </location>
</feature>
<dbReference type="PROSITE" id="PS51257">
    <property type="entry name" value="PROKAR_LIPOPROTEIN"/>
    <property type="match status" value="1"/>
</dbReference>
<keyword evidence="1" id="KW-0732">Signal</keyword>
<dbReference type="InterPro" id="IPR051558">
    <property type="entry name" value="Metallophosphoesterase_PAP"/>
</dbReference>
<dbReference type="Gene3D" id="2.40.160.50">
    <property type="entry name" value="membrane protein fhac: a member of the omp85/tpsb transporter family"/>
    <property type="match status" value="1"/>
</dbReference>
<accession>A0ABY4KBW4</accession>
<proteinExistence type="predicted"/>
<dbReference type="Gene3D" id="3.60.21.10">
    <property type="match status" value="1"/>
</dbReference>
<dbReference type="SUPFAM" id="SSF56300">
    <property type="entry name" value="Metallo-dependent phosphatases"/>
    <property type="match status" value="1"/>
</dbReference>
<dbReference type="PANTHER" id="PTHR10161">
    <property type="entry name" value="TARTRATE-RESISTANT ACID PHOSPHATASE TYPE 5"/>
    <property type="match status" value="1"/>
</dbReference>
<evidence type="ECO:0000313" key="5">
    <source>
        <dbReference type="Proteomes" id="UP000830583"/>
    </source>
</evidence>
<keyword evidence="5" id="KW-1185">Reference proteome</keyword>
<evidence type="ECO:0000313" key="4">
    <source>
        <dbReference type="EMBL" id="UPQ78264.1"/>
    </source>
</evidence>
<reference evidence="4" key="1">
    <citation type="submission" date="2022-04" db="EMBL/GenBank/DDBJ databases">
        <title>Consumption of N2O by Flavobacterium azooxidireducens sp. nov. isolated from Decomposing Leaf Litter of Phragmites australis (Cav.).</title>
        <authorList>
            <person name="Behrendt U."/>
            <person name="Spanner T."/>
            <person name="Augustin J."/>
            <person name="Horn M.A."/>
            <person name="Kolb S."/>
            <person name="Ulrich A."/>
        </authorList>
    </citation>
    <scope>NUCLEOTIDE SEQUENCE</scope>
    <source>
        <strain evidence="4">IGB 4-14</strain>
    </source>
</reference>
<dbReference type="InterPro" id="IPR029052">
    <property type="entry name" value="Metallo-depent_PP-like"/>
</dbReference>
<organism evidence="4 5">
    <name type="scientific">Flavobacterium azooxidireducens</name>
    <dbReference type="NCBI Taxonomy" id="1871076"/>
    <lineage>
        <taxon>Bacteria</taxon>
        <taxon>Pseudomonadati</taxon>
        <taxon>Bacteroidota</taxon>
        <taxon>Flavobacteriia</taxon>
        <taxon>Flavobacteriales</taxon>
        <taxon>Flavobacteriaceae</taxon>
        <taxon>Flavobacterium</taxon>
    </lineage>
</organism>